<dbReference type="InterPro" id="IPR000832">
    <property type="entry name" value="GPCR_2_secretin-like"/>
</dbReference>
<dbReference type="OrthoDB" id="6082634at2759"/>
<keyword evidence="17" id="KW-1185">Reference proteome</keyword>
<proteinExistence type="inferred from homology"/>
<evidence type="ECO:0000256" key="6">
    <source>
        <dbReference type="ARBA" id="ARBA00022989"/>
    </source>
</evidence>
<evidence type="ECO:0000259" key="15">
    <source>
        <dbReference type="PROSITE" id="PS50261"/>
    </source>
</evidence>
<keyword evidence="5 14" id="KW-0732">Signal</keyword>
<keyword evidence="12" id="KW-0807">Transducer</keyword>
<keyword evidence="8 13" id="KW-0472">Membrane</keyword>
<organism evidence="16 17">
    <name type="scientific">Ceratitis capitata</name>
    <name type="common">Mediterranean fruit fly</name>
    <name type="synonym">Tephritis capitata</name>
    <dbReference type="NCBI Taxonomy" id="7213"/>
    <lineage>
        <taxon>Eukaryota</taxon>
        <taxon>Metazoa</taxon>
        <taxon>Ecdysozoa</taxon>
        <taxon>Arthropoda</taxon>
        <taxon>Hexapoda</taxon>
        <taxon>Insecta</taxon>
        <taxon>Pterygota</taxon>
        <taxon>Neoptera</taxon>
        <taxon>Endopterygota</taxon>
        <taxon>Diptera</taxon>
        <taxon>Brachycera</taxon>
        <taxon>Muscomorpha</taxon>
        <taxon>Tephritoidea</taxon>
        <taxon>Tephritidae</taxon>
        <taxon>Ceratitis</taxon>
        <taxon>Ceratitis</taxon>
    </lineage>
</organism>
<dbReference type="PANTHER" id="PTHR47154:SF2">
    <property type="entry name" value="G-PROTEIN COUPLED RECEPTOR MTH-RELATED"/>
    <property type="match status" value="1"/>
</dbReference>
<feature type="transmembrane region" description="Helical" evidence="13">
    <location>
        <begin position="211"/>
        <end position="234"/>
    </location>
</feature>
<dbReference type="CDD" id="cd15039">
    <property type="entry name" value="7tmB3_Methuselah-like"/>
    <property type="match status" value="1"/>
</dbReference>
<keyword evidence="6 13" id="KW-1133">Transmembrane helix</keyword>
<accession>A0A811UYR7</accession>
<dbReference type="InterPro" id="IPR036272">
    <property type="entry name" value="Methuselah_N_sf"/>
</dbReference>
<feature type="chain" id="PRO_5033019223" evidence="14">
    <location>
        <begin position="25"/>
        <end position="493"/>
    </location>
</feature>
<dbReference type="InterPro" id="IPR010596">
    <property type="entry name" value="Methuselah_N_dom"/>
</dbReference>
<evidence type="ECO:0000256" key="1">
    <source>
        <dbReference type="ARBA" id="ARBA00004651"/>
    </source>
</evidence>
<feature type="domain" description="G-protein coupled receptors family 2 profile 2" evidence="15">
    <location>
        <begin position="209"/>
        <end position="465"/>
    </location>
</feature>
<dbReference type="Gene3D" id="2.30.160.11">
    <property type="match status" value="1"/>
</dbReference>
<feature type="signal peptide" evidence="14">
    <location>
        <begin position="1"/>
        <end position="24"/>
    </location>
</feature>
<dbReference type="Proteomes" id="UP000606786">
    <property type="component" value="Unassembled WGS sequence"/>
</dbReference>
<evidence type="ECO:0000256" key="13">
    <source>
        <dbReference type="SAM" id="Phobius"/>
    </source>
</evidence>
<keyword evidence="11" id="KW-0325">Glycoprotein</keyword>
<comment type="caution">
    <text evidence="16">The sequence shown here is derived from an EMBL/GenBank/DDBJ whole genome shotgun (WGS) entry which is preliminary data.</text>
</comment>
<dbReference type="PANTHER" id="PTHR47154">
    <property type="entry name" value="G-PROTEIN COUPLED RECEPTOR MTH-RELATED"/>
    <property type="match status" value="1"/>
</dbReference>
<evidence type="ECO:0000256" key="12">
    <source>
        <dbReference type="ARBA" id="ARBA00023224"/>
    </source>
</evidence>
<dbReference type="Pfam" id="PF00002">
    <property type="entry name" value="7tm_2"/>
    <property type="match status" value="1"/>
</dbReference>
<keyword evidence="10" id="KW-0675">Receptor</keyword>
<dbReference type="SUPFAM" id="SSF63877">
    <property type="entry name" value="Methuselah ectodomain"/>
    <property type="match status" value="1"/>
</dbReference>
<gene>
    <name evidence="16" type="ORF">CCAP1982_LOCUS10730</name>
</gene>
<dbReference type="InterPro" id="IPR051384">
    <property type="entry name" value="Mth_GPCR"/>
</dbReference>
<sequence>MFDILVTKIFCTILLSQLIHPLLASDIPNCAFQDTVSLIDVQPYIDGSYEYDGVWIPANMTATYTYEELGDGTRIPAPSHVRGCACKLKQCIQLCCAPDERLDETLKTCVKRKLVEYPRIDTYTENLTRSVSDVFEKYIPQQRMPCEDFKILDASLDNDFNILYEDAVLYHVAMEKYISHRDFCLTPYWQNETSLSLSPIQCYNAIPVSTYIYMALLTISAPFLFATIWVYLYVPQLRCLHNSCLVCFLGTFACGSFILSSMLWFKYPLEVCITMGVLCYFFMISAFFWLNITCFDLWFSIRGIRYNLHLGSPKSRFISYSIYVWSAAVIFTLVAVIIEFATDVIDAWKPGFGNGQCFLKSRDWSAMLYFQGPSGLLNFANFLFFALSVINLYQIKGDSYELQKENSQQYKLSTFCRLFLVMGVSWIFEVFMYLYPKEASVIKIIFNTFNASQGIILFIVLVLKRRVLTLLKNRWQRNRSRTLSLGSNNSYVS</sequence>
<keyword evidence="3" id="KW-1003">Cell membrane</keyword>
<name>A0A811UYR7_CERCA</name>
<feature type="transmembrane region" description="Helical" evidence="13">
    <location>
        <begin position="375"/>
        <end position="393"/>
    </location>
</feature>
<evidence type="ECO:0000256" key="11">
    <source>
        <dbReference type="ARBA" id="ARBA00023180"/>
    </source>
</evidence>
<evidence type="ECO:0000313" key="17">
    <source>
        <dbReference type="Proteomes" id="UP000606786"/>
    </source>
</evidence>
<evidence type="ECO:0000256" key="2">
    <source>
        <dbReference type="ARBA" id="ARBA00008979"/>
    </source>
</evidence>
<dbReference type="Gene3D" id="1.20.1070.10">
    <property type="entry name" value="Rhodopsin 7-helix transmembrane proteins"/>
    <property type="match status" value="1"/>
</dbReference>
<dbReference type="AlphaFoldDB" id="A0A811UYR7"/>
<feature type="transmembrane region" description="Helical" evidence="13">
    <location>
        <begin position="414"/>
        <end position="435"/>
    </location>
</feature>
<evidence type="ECO:0000256" key="8">
    <source>
        <dbReference type="ARBA" id="ARBA00023136"/>
    </source>
</evidence>
<dbReference type="GO" id="GO:0005886">
    <property type="term" value="C:plasma membrane"/>
    <property type="evidence" value="ECO:0007669"/>
    <property type="project" value="UniProtKB-SubCell"/>
</dbReference>
<dbReference type="InterPro" id="IPR044860">
    <property type="entry name" value="Methusela_ecto_dom_1"/>
</dbReference>
<feature type="transmembrane region" description="Helical" evidence="13">
    <location>
        <begin position="246"/>
        <end position="267"/>
    </location>
</feature>
<feature type="transmembrane region" description="Helical" evidence="13">
    <location>
        <begin position="273"/>
        <end position="299"/>
    </location>
</feature>
<evidence type="ECO:0000256" key="7">
    <source>
        <dbReference type="ARBA" id="ARBA00023040"/>
    </source>
</evidence>
<evidence type="ECO:0000256" key="3">
    <source>
        <dbReference type="ARBA" id="ARBA00022475"/>
    </source>
</evidence>
<evidence type="ECO:0000256" key="10">
    <source>
        <dbReference type="ARBA" id="ARBA00023170"/>
    </source>
</evidence>
<dbReference type="InterPro" id="IPR017981">
    <property type="entry name" value="GPCR_2-like_7TM"/>
</dbReference>
<dbReference type="InterPro" id="IPR023311">
    <property type="entry name" value="Methusela_ecto_dom_2"/>
</dbReference>
<evidence type="ECO:0000256" key="4">
    <source>
        <dbReference type="ARBA" id="ARBA00022692"/>
    </source>
</evidence>
<keyword evidence="4 13" id="KW-0812">Transmembrane</keyword>
<keyword evidence="7" id="KW-0297">G-protein coupled receptor</keyword>
<keyword evidence="9" id="KW-1015">Disulfide bond</keyword>
<protein>
    <submittedName>
        <fullName evidence="16">(Mediterranean fruit fly) hypothetical protein</fullName>
    </submittedName>
</protein>
<feature type="transmembrane region" description="Helical" evidence="13">
    <location>
        <begin position="320"/>
        <end position="341"/>
    </location>
</feature>
<dbReference type="EMBL" id="CAJHJT010000034">
    <property type="protein sequence ID" value="CAD7002233.1"/>
    <property type="molecule type" value="Genomic_DNA"/>
</dbReference>
<feature type="transmembrane region" description="Helical" evidence="13">
    <location>
        <begin position="441"/>
        <end position="463"/>
    </location>
</feature>
<dbReference type="GO" id="GO:0008528">
    <property type="term" value="F:G protein-coupled peptide receptor activity"/>
    <property type="evidence" value="ECO:0007669"/>
    <property type="project" value="TreeGrafter"/>
</dbReference>
<evidence type="ECO:0000256" key="14">
    <source>
        <dbReference type="SAM" id="SignalP"/>
    </source>
</evidence>
<comment type="subcellular location">
    <subcellularLocation>
        <location evidence="1">Cell membrane</location>
        <topology evidence="1">Multi-pass membrane protein</topology>
    </subcellularLocation>
</comment>
<reference evidence="16" key="1">
    <citation type="submission" date="2020-11" db="EMBL/GenBank/DDBJ databases">
        <authorList>
            <person name="Whitehead M."/>
        </authorList>
    </citation>
    <scope>NUCLEOTIDE SEQUENCE</scope>
    <source>
        <strain evidence="16">EGII</strain>
    </source>
</reference>
<evidence type="ECO:0000313" key="16">
    <source>
        <dbReference type="EMBL" id="CAD7002233.1"/>
    </source>
</evidence>
<dbReference type="Gene3D" id="2.170.180.11">
    <property type="entry name" value="Methuselah ectodomain, domain 2"/>
    <property type="match status" value="1"/>
</dbReference>
<evidence type="ECO:0000256" key="5">
    <source>
        <dbReference type="ARBA" id="ARBA00022729"/>
    </source>
</evidence>
<dbReference type="PROSITE" id="PS50261">
    <property type="entry name" value="G_PROTEIN_RECEP_F2_4"/>
    <property type="match status" value="1"/>
</dbReference>
<comment type="similarity">
    <text evidence="2">Belongs to the G-protein coupled receptor 2 family. Mth subfamily.</text>
</comment>
<evidence type="ECO:0000256" key="9">
    <source>
        <dbReference type="ARBA" id="ARBA00023157"/>
    </source>
</evidence>
<dbReference type="Pfam" id="PF06652">
    <property type="entry name" value="Methuselah_N"/>
    <property type="match status" value="1"/>
</dbReference>
<dbReference type="GO" id="GO:0007166">
    <property type="term" value="P:cell surface receptor signaling pathway"/>
    <property type="evidence" value="ECO:0007669"/>
    <property type="project" value="InterPro"/>
</dbReference>